<proteinExistence type="predicted"/>
<dbReference type="Proteomes" id="UP000628736">
    <property type="component" value="Unassembled WGS sequence"/>
</dbReference>
<dbReference type="EMBL" id="JACOPO010000007">
    <property type="protein sequence ID" value="MBC5723338.1"/>
    <property type="molecule type" value="Genomic_DNA"/>
</dbReference>
<dbReference type="AlphaFoldDB" id="A0A8J6M7J8"/>
<gene>
    <name evidence="1" type="ORF">H8S11_11015</name>
</gene>
<sequence length="169" mass="17953">MKSIYRTAYVLLFTFLLLFSGGCTDTVEADHSSSSSAPPLASSGDTGEGSLTILASFQREDGSPLTEQSIRLSAGDKSAEYPLDEWGELRVSGLPRKMTLEVTVLDKESGPLGTITISFSEGTVIDASTDQEGAGYVVVKEDTEAVDLLFVLCDDGSIQCDLDLGRDIA</sequence>
<keyword evidence="2" id="KW-1185">Reference proteome</keyword>
<comment type="caution">
    <text evidence="1">The sequence shown here is derived from an EMBL/GenBank/DDBJ whole genome shotgun (WGS) entry which is preliminary data.</text>
</comment>
<accession>A0A8J6M7J8</accession>
<evidence type="ECO:0000313" key="2">
    <source>
        <dbReference type="Proteomes" id="UP000628736"/>
    </source>
</evidence>
<name>A0A8J6M7J8_9FIRM</name>
<protein>
    <submittedName>
        <fullName evidence="1">Uncharacterized protein</fullName>
    </submittedName>
</protein>
<organism evidence="1 2">
    <name type="scientific">Flintibacter hominis</name>
    <dbReference type="NCBI Taxonomy" id="2763048"/>
    <lineage>
        <taxon>Bacteria</taxon>
        <taxon>Bacillati</taxon>
        <taxon>Bacillota</taxon>
        <taxon>Clostridia</taxon>
        <taxon>Eubacteriales</taxon>
        <taxon>Flintibacter</taxon>
    </lineage>
</organism>
<evidence type="ECO:0000313" key="1">
    <source>
        <dbReference type="EMBL" id="MBC5723338.1"/>
    </source>
</evidence>
<dbReference type="PROSITE" id="PS51257">
    <property type="entry name" value="PROKAR_LIPOPROTEIN"/>
    <property type="match status" value="1"/>
</dbReference>
<dbReference type="RefSeq" id="WP_147571124.1">
    <property type="nucleotide sequence ID" value="NZ_JACOPO010000007.1"/>
</dbReference>
<reference evidence="1" key="1">
    <citation type="submission" date="2020-08" db="EMBL/GenBank/DDBJ databases">
        <title>Genome public.</title>
        <authorList>
            <person name="Liu C."/>
            <person name="Sun Q."/>
        </authorList>
    </citation>
    <scope>NUCLEOTIDE SEQUENCE</scope>
    <source>
        <strain evidence="1">NSJ-23</strain>
    </source>
</reference>